<keyword evidence="5" id="KW-0503">Monooxygenase</keyword>
<evidence type="ECO:0000259" key="4">
    <source>
        <dbReference type="Pfam" id="PF01494"/>
    </source>
</evidence>
<dbReference type="GO" id="GO:0004497">
    <property type="term" value="F:monooxygenase activity"/>
    <property type="evidence" value="ECO:0007669"/>
    <property type="project" value="UniProtKB-KW"/>
</dbReference>
<reference evidence="5 6" key="1">
    <citation type="submission" date="2023-06" db="EMBL/GenBank/DDBJ databases">
        <title>Actinomycetospora Odt1-22.</title>
        <authorList>
            <person name="Supong K."/>
        </authorList>
    </citation>
    <scope>NUCLEOTIDE SEQUENCE [LARGE SCALE GENOMIC DNA]</scope>
    <source>
        <strain evidence="5 6">Odt1-22</strain>
    </source>
</reference>
<dbReference type="PRINTS" id="PR00420">
    <property type="entry name" value="RNGMNOXGNASE"/>
</dbReference>
<evidence type="ECO:0000256" key="1">
    <source>
        <dbReference type="ARBA" id="ARBA00001974"/>
    </source>
</evidence>
<dbReference type="PANTHER" id="PTHR43004">
    <property type="entry name" value="TRK SYSTEM POTASSIUM UPTAKE PROTEIN"/>
    <property type="match status" value="1"/>
</dbReference>
<feature type="domain" description="FAD-binding" evidence="4">
    <location>
        <begin position="8"/>
        <end position="346"/>
    </location>
</feature>
<dbReference type="InterPro" id="IPR002938">
    <property type="entry name" value="FAD-bd"/>
</dbReference>
<protein>
    <submittedName>
        <fullName evidence="5">FAD-dependent monooxygenase</fullName>
    </submittedName>
</protein>
<keyword evidence="2" id="KW-0285">Flavoprotein</keyword>
<dbReference type="InterPro" id="IPR050641">
    <property type="entry name" value="RIFMO-like"/>
</dbReference>
<keyword evidence="6" id="KW-1185">Reference proteome</keyword>
<organism evidence="5 6">
    <name type="scientific">Actinomycetospora termitidis</name>
    <dbReference type="NCBI Taxonomy" id="3053470"/>
    <lineage>
        <taxon>Bacteria</taxon>
        <taxon>Bacillati</taxon>
        <taxon>Actinomycetota</taxon>
        <taxon>Actinomycetes</taxon>
        <taxon>Pseudonocardiales</taxon>
        <taxon>Pseudonocardiaceae</taxon>
        <taxon>Actinomycetospora</taxon>
    </lineage>
</organism>
<dbReference type="InterPro" id="IPR036188">
    <property type="entry name" value="FAD/NAD-bd_sf"/>
</dbReference>
<dbReference type="Proteomes" id="UP001231924">
    <property type="component" value="Unassembled WGS sequence"/>
</dbReference>
<keyword evidence="5" id="KW-0560">Oxidoreductase</keyword>
<dbReference type="Gene3D" id="3.50.50.60">
    <property type="entry name" value="FAD/NAD(P)-binding domain"/>
    <property type="match status" value="1"/>
</dbReference>
<dbReference type="RefSeq" id="WP_286052470.1">
    <property type="nucleotide sequence ID" value="NZ_JASVWF010000002.1"/>
</dbReference>
<dbReference type="Pfam" id="PF01494">
    <property type="entry name" value="FAD_binding_3"/>
    <property type="match status" value="1"/>
</dbReference>
<evidence type="ECO:0000256" key="3">
    <source>
        <dbReference type="ARBA" id="ARBA00022827"/>
    </source>
</evidence>
<comment type="caution">
    <text evidence="5">The sequence shown here is derived from an EMBL/GenBank/DDBJ whole genome shotgun (WGS) entry which is preliminary data.</text>
</comment>
<keyword evidence="3" id="KW-0274">FAD</keyword>
<name>A0ABT7M6F7_9PSEU</name>
<evidence type="ECO:0000256" key="2">
    <source>
        <dbReference type="ARBA" id="ARBA00022630"/>
    </source>
</evidence>
<gene>
    <name evidence="5" type="ORF">QRT03_09625</name>
</gene>
<evidence type="ECO:0000313" key="6">
    <source>
        <dbReference type="Proteomes" id="UP001231924"/>
    </source>
</evidence>
<dbReference type="SUPFAM" id="SSF51905">
    <property type="entry name" value="FAD/NAD(P)-binding domain"/>
    <property type="match status" value="1"/>
</dbReference>
<evidence type="ECO:0000313" key="5">
    <source>
        <dbReference type="EMBL" id="MDL5156215.1"/>
    </source>
</evidence>
<dbReference type="PANTHER" id="PTHR43004:SF19">
    <property type="entry name" value="BINDING MONOOXYGENASE, PUTATIVE (JCVI)-RELATED"/>
    <property type="match status" value="1"/>
</dbReference>
<dbReference type="Gene3D" id="3.30.70.2450">
    <property type="match status" value="1"/>
</dbReference>
<accession>A0ABT7M6F7</accession>
<comment type="cofactor">
    <cofactor evidence="1">
        <name>FAD</name>
        <dbReference type="ChEBI" id="CHEBI:57692"/>
    </cofactor>
</comment>
<proteinExistence type="predicted"/>
<sequence>MSTTLPTRTDVLVVGAGPAGLTLTTALALAGVDHVTLEPKTQVAPGAKAAGVQPRTLEYLDRLGVGERLVARGVRGAGFALREGDEDLLRVSYETLDSPHPYLLLVGQDVTEQTIADRLAEVDGTLFRGHRLLTWQRTWPGVLATVAGPDGVVRTVEARYLVGADGLHSPVRESSGIEFRGDSPAALFALADVHLDLEGSADTDTAFFLAPDGVALISPMPDGMHRVVASVPPGTSPPSATDVEKVLATRTGGVLRSAHVRDIAASTTYRFQQRVAARLVDGPVALLGDAAHTHSPAGGQGMNTGIQDAADLAWRLTEILRHGAPESLLEGYDRERRPVAEELIAFTGQLTALATLTDPRLGALRNTVLAAVRGIPAVTDFLAGRLSQLDIGYGSGDGVQAGNRLPPAALPTPLAPEWVLADPDTTATRTHGRVRVVPAPTLPTTALVRPDGVVDALGITGEQAEQHLGELA</sequence>
<dbReference type="EMBL" id="JASVWF010000002">
    <property type="protein sequence ID" value="MDL5156215.1"/>
    <property type="molecule type" value="Genomic_DNA"/>
</dbReference>